<evidence type="ECO:0000313" key="7">
    <source>
        <dbReference type="EMBL" id="JAI58437.1"/>
    </source>
</evidence>
<dbReference type="SUPFAM" id="SSF53474">
    <property type="entry name" value="alpha/beta-Hydrolases"/>
    <property type="match status" value="1"/>
</dbReference>
<proteinExistence type="inferred from homology"/>
<dbReference type="GO" id="GO:0005615">
    <property type="term" value="C:extracellular space"/>
    <property type="evidence" value="ECO:0007669"/>
    <property type="project" value="TreeGrafter"/>
</dbReference>
<evidence type="ECO:0000256" key="4">
    <source>
        <dbReference type="RuleBase" id="RU004262"/>
    </source>
</evidence>
<protein>
    <recommendedName>
        <fullName evidence="6">Lipase domain-containing protein</fullName>
    </recommendedName>
</protein>
<dbReference type="InterPro" id="IPR029058">
    <property type="entry name" value="AB_hydrolase_fold"/>
</dbReference>
<dbReference type="AlphaFoldDB" id="A0A0P4W513"/>
<dbReference type="InterPro" id="IPR013818">
    <property type="entry name" value="Lipase"/>
</dbReference>
<evidence type="ECO:0000256" key="1">
    <source>
        <dbReference type="ARBA" id="ARBA00004613"/>
    </source>
</evidence>
<dbReference type="InterPro" id="IPR000734">
    <property type="entry name" value="TAG_lipase"/>
</dbReference>
<evidence type="ECO:0000256" key="2">
    <source>
        <dbReference type="ARBA" id="ARBA00010701"/>
    </source>
</evidence>
<dbReference type="PANTHER" id="PTHR11610:SF173">
    <property type="entry name" value="LIPASE DOMAIN-CONTAINING PROTEIN-RELATED"/>
    <property type="match status" value="1"/>
</dbReference>
<dbReference type="Gene3D" id="3.40.50.1820">
    <property type="entry name" value="alpha/beta hydrolase"/>
    <property type="match status" value="1"/>
</dbReference>
<comment type="similarity">
    <text evidence="2 4">Belongs to the AB hydrolase superfamily. Lipase family.</text>
</comment>
<evidence type="ECO:0000256" key="5">
    <source>
        <dbReference type="SAM" id="MobiDB-lite"/>
    </source>
</evidence>
<accession>A0A0P4W513</accession>
<feature type="domain" description="Lipase" evidence="6">
    <location>
        <begin position="56"/>
        <end position="91"/>
    </location>
</feature>
<dbReference type="Pfam" id="PF00151">
    <property type="entry name" value="Lipase"/>
    <property type="match status" value="1"/>
</dbReference>
<comment type="subcellular location">
    <subcellularLocation>
        <location evidence="1">Secreted</location>
    </subcellularLocation>
</comment>
<keyword evidence="3" id="KW-0964">Secreted</keyword>
<reference evidence="7" key="1">
    <citation type="submission" date="2015-09" db="EMBL/GenBank/DDBJ databases">
        <title>Scylla olivacea transcriptome.</title>
        <authorList>
            <person name="Ikhwanuddin M."/>
        </authorList>
    </citation>
    <scope>NUCLEOTIDE SEQUENCE</scope>
</reference>
<dbReference type="PANTHER" id="PTHR11610">
    <property type="entry name" value="LIPASE"/>
    <property type="match status" value="1"/>
</dbReference>
<sequence>MTTDLPLHLRQQHQKSVPSTKNTSLLIHHSTSTSLTYLTQPFSLPIALTSLLHTPGMDPAGPWFYDNPESSRLDKTDADFVQVIHTNGGGMLAVRKGGCAVGGSQRGKIPLMPVI</sequence>
<dbReference type="GO" id="GO:0016042">
    <property type="term" value="P:lipid catabolic process"/>
    <property type="evidence" value="ECO:0007669"/>
    <property type="project" value="TreeGrafter"/>
</dbReference>
<name>A0A0P4W513_SCYOL</name>
<dbReference type="EMBL" id="GDRN01101092">
    <property type="protein sequence ID" value="JAI58437.1"/>
    <property type="molecule type" value="Transcribed_RNA"/>
</dbReference>
<dbReference type="GO" id="GO:0016298">
    <property type="term" value="F:lipase activity"/>
    <property type="evidence" value="ECO:0007669"/>
    <property type="project" value="InterPro"/>
</dbReference>
<organism evidence="7">
    <name type="scientific">Scylla olivacea</name>
    <name type="common">Orange mud crab</name>
    <name type="synonym">Cancer olivacea</name>
    <dbReference type="NCBI Taxonomy" id="85551"/>
    <lineage>
        <taxon>Eukaryota</taxon>
        <taxon>Metazoa</taxon>
        <taxon>Ecdysozoa</taxon>
        <taxon>Arthropoda</taxon>
        <taxon>Crustacea</taxon>
        <taxon>Multicrustacea</taxon>
        <taxon>Malacostraca</taxon>
        <taxon>Eumalacostraca</taxon>
        <taxon>Eucarida</taxon>
        <taxon>Decapoda</taxon>
        <taxon>Pleocyemata</taxon>
        <taxon>Brachyura</taxon>
        <taxon>Eubrachyura</taxon>
        <taxon>Portunoidea</taxon>
        <taxon>Portunidae</taxon>
        <taxon>Portuninae</taxon>
        <taxon>Scylla</taxon>
    </lineage>
</organism>
<evidence type="ECO:0000259" key="6">
    <source>
        <dbReference type="Pfam" id="PF00151"/>
    </source>
</evidence>
<evidence type="ECO:0000256" key="3">
    <source>
        <dbReference type="ARBA" id="ARBA00022525"/>
    </source>
</evidence>
<feature type="region of interest" description="Disordered" evidence="5">
    <location>
        <begin position="1"/>
        <end position="22"/>
    </location>
</feature>